<proteinExistence type="predicted"/>
<keyword evidence="3" id="KW-1185">Reference proteome</keyword>
<dbReference type="Proteomes" id="UP000639051">
    <property type="component" value="Unassembled WGS sequence"/>
</dbReference>
<dbReference type="Pfam" id="PF01047">
    <property type="entry name" value="MarR"/>
    <property type="match status" value="1"/>
</dbReference>
<accession>A0ABS1K3S1</accession>
<dbReference type="EMBL" id="JAERRC010000024">
    <property type="protein sequence ID" value="MBL0706098.1"/>
    <property type="molecule type" value="Genomic_DNA"/>
</dbReference>
<gene>
    <name evidence="2" type="ORF">JJE72_11345</name>
</gene>
<name>A0ABS1K3S1_9MICC</name>
<dbReference type="InterPro" id="IPR036388">
    <property type="entry name" value="WH-like_DNA-bd_sf"/>
</dbReference>
<dbReference type="SUPFAM" id="SSF46785">
    <property type="entry name" value="Winged helix' DNA-binding domain"/>
    <property type="match status" value="1"/>
</dbReference>
<sequence length="158" mass="17097">MQSPGASDPELVGRFSVLLEQLVRRLRTVYAAGQISQSAASTLARLRDEGPLRITDLAHAEGVSQPAMTQLVARLEGEGLLARRVPEGDRRSVLVDVSAAGRDVLEARRAQRVEFLQDLLAGLDRSDWAAIAAALPALERLVASEPNSSRQSAHRKEP</sequence>
<dbReference type="PANTHER" id="PTHR39515">
    <property type="entry name" value="CONSERVED PROTEIN"/>
    <property type="match status" value="1"/>
</dbReference>
<organism evidence="2 3">
    <name type="scientific">Sinomonas cellulolyticus</name>
    <dbReference type="NCBI Taxonomy" id="2801916"/>
    <lineage>
        <taxon>Bacteria</taxon>
        <taxon>Bacillati</taxon>
        <taxon>Actinomycetota</taxon>
        <taxon>Actinomycetes</taxon>
        <taxon>Micrococcales</taxon>
        <taxon>Micrococcaceae</taxon>
        <taxon>Sinomonas</taxon>
    </lineage>
</organism>
<dbReference type="PANTHER" id="PTHR39515:SF2">
    <property type="entry name" value="HTH-TYPE TRANSCRIPTIONAL REGULATOR RV0880"/>
    <property type="match status" value="1"/>
</dbReference>
<dbReference type="InterPro" id="IPR052526">
    <property type="entry name" value="HTH-type_Bedaq_tolerance"/>
</dbReference>
<comment type="caution">
    <text evidence="2">The sequence shown here is derived from an EMBL/GenBank/DDBJ whole genome shotgun (WGS) entry which is preliminary data.</text>
</comment>
<evidence type="ECO:0000313" key="2">
    <source>
        <dbReference type="EMBL" id="MBL0706098.1"/>
    </source>
</evidence>
<evidence type="ECO:0000313" key="3">
    <source>
        <dbReference type="Proteomes" id="UP000639051"/>
    </source>
</evidence>
<dbReference type="InterPro" id="IPR000835">
    <property type="entry name" value="HTH_MarR-typ"/>
</dbReference>
<dbReference type="RefSeq" id="WP_189692623.1">
    <property type="nucleotide sequence ID" value="NZ_BNCM01000002.1"/>
</dbReference>
<dbReference type="SMART" id="SM00347">
    <property type="entry name" value="HTH_MARR"/>
    <property type="match status" value="1"/>
</dbReference>
<evidence type="ECO:0000259" key="1">
    <source>
        <dbReference type="PROSITE" id="PS50995"/>
    </source>
</evidence>
<feature type="domain" description="HTH marR-type" evidence="1">
    <location>
        <begin position="8"/>
        <end position="143"/>
    </location>
</feature>
<reference evidence="2 3" key="1">
    <citation type="submission" date="2021-01" db="EMBL/GenBank/DDBJ databases">
        <title>Genome public.</title>
        <authorList>
            <person name="Liu C."/>
            <person name="Sun Q."/>
        </authorList>
    </citation>
    <scope>NUCLEOTIDE SEQUENCE [LARGE SCALE GENOMIC DNA]</scope>
    <source>
        <strain evidence="2 3">JC656</strain>
    </source>
</reference>
<dbReference type="Gene3D" id="1.10.10.10">
    <property type="entry name" value="Winged helix-like DNA-binding domain superfamily/Winged helix DNA-binding domain"/>
    <property type="match status" value="1"/>
</dbReference>
<dbReference type="InterPro" id="IPR036390">
    <property type="entry name" value="WH_DNA-bd_sf"/>
</dbReference>
<protein>
    <submittedName>
        <fullName evidence="2">MarR family transcriptional regulator</fullName>
    </submittedName>
</protein>
<dbReference type="PROSITE" id="PS50995">
    <property type="entry name" value="HTH_MARR_2"/>
    <property type="match status" value="1"/>
</dbReference>